<comment type="caution">
    <text evidence="4">The sequence shown here is derived from an EMBL/GenBank/DDBJ whole genome shotgun (WGS) entry which is preliminary data.</text>
</comment>
<dbReference type="EMBL" id="BAAADE010000004">
    <property type="protein sequence ID" value="GAA0606744.1"/>
    <property type="molecule type" value="Genomic_DNA"/>
</dbReference>
<feature type="transmembrane region" description="Helical" evidence="1">
    <location>
        <begin position="91"/>
        <end position="109"/>
    </location>
</feature>
<keyword evidence="1" id="KW-1133">Transmembrane helix</keyword>
<keyword evidence="5" id="KW-1185">Reference proteome</keyword>
<dbReference type="Pfam" id="PF04773">
    <property type="entry name" value="FecR"/>
    <property type="match status" value="1"/>
</dbReference>
<keyword evidence="1" id="KW-0472">Membrane</keyword>
<organism evidence="4 5">
    <name type="scientific">Paenochrobactrum glaciei</name>
    <dbReference type="NCBI Taxonomy" id="486407"/>
    <lineage>
        <taxon>Bacteria</taxon>
        <taxon>Pseudomonadati</taxon>
        <taxon>Pseudomonadota</taxon>
        <taxon>Alphaproteobacteria</taxon>
        <taxon>Hyphomicrobiales</taxon>
        <taxon>Brucellaceae</taxon>
        <taxon>Paenochrobactrum</taxon>
    </lineage>
</organism>
<evidence type="ECO:0000259" key="2">
    <source>
        <dbReference type="Pfam" id="PF04773"/>
    </source>
</evidence>
<dbReference type="InterPro" id="IPR012373">
    <property type="entry name" value="Ferrdict_sens_TM"/>
</dbReference>
<dbReference type="PANTHER" id="PTHR30273:SF2">
    <property type="entry name" value="PROTEIN FECR"/>
    <property type="match status" value="1"/>
</dbReference>
<feature type="domain" description="FecR N-terminal" evidence="3">
    <location>
        <begin position="24"/>
        <end position="65"/>
    </location>
</feature>
<dbReference type="Proteomes" id="UP001424441">
    <property type="component" value="Unassembled WGS sequence"/>
</dbReference>
<dbReference type="Gene3D" id="2.60.120.1440">
    <property type="match status" value="1"/>
</dbReference>
<evidence type="ECO:0000313" key="5">
    <source>
        <dbReference type="Proteomes" id="UP001424441"/>
    </source>
</evidence>
<feature type="domain" description="FecR protein" evidence="2">
    <location>
        <begin position="115"/>
        <end position="205"/>
    </location>
</feature>
<dbReference type="InterPro" id="IPR006860">
    <property type="entry name" value="FecR"/>
</dbReference>
<proteinExistence type="predicted"/>
<dbReference type="Pfam" id="PF16220">
    <property type="entry name" value="DUF4880"/>
    <property type="match status" value="1"/>
</dbReference>
<name>A0ABP3RG11_9HYPH</name>
<protein>
    <submittedName>
        <fullName evidence="4">FecR family protein</fullName>
    </submittedName>
</protein>
<evidence type="ECO:0000259" key="3">
    <source>
        <dbReference type="Pfam" id="PF16220"/>
    </source>
</evidence>
<dbReference type="PANTHER" id="PTHR30273">
    <property type="entry name" value="PERIPLASMIC SIGNAL SENSOR AND SIGMA FACTOR ACTIVATOR FECR-RELATED"/>
    <property type="match status" value="1"/>
</dbReference>
<evidence type="ECO:0000256" key="1">
    <source>
        <dbReference type="SAM" id="Phobius"/>
    </source>
</evidence>
<dbReference type="InterPro" id="IPR032623">
    <property type="entry name" value="FecR_N"/>
</dbReference>
<keyword evidence="1" id="KW-0812">Transmembrane</keyword>
<reference evidence="5" key="1">
    <citation type="journal article" date="2019" name="Int. J. Syst. Evol. Microbiol.">
        <title>The Global Catalogue of Microorganisms (GCM) 10K type strain sequencing project: providing services to taxonomists for standard genome sequencing and annotation.</title>
        <authorList>
            <consortium name="The Broad Institute Genomics Platform"/>
            <consortium name="The Broad Institute Genome Sequencing Center for Infectious Disease"/>
            <person name="Wu L."/>
            <person name="Ma J."/>
        </authorList>
    </citation>
    <scope>NUCLEOTIDE SEQUENCE [LARGE SCALE GENOMIC DNA]</scope>
    <source>
        <strain evidence="5">JCM 15115</strain>
    </source>
</reference>
<dbReference type="PIRSF" id="PIRSF018266">
    <property type="entry name" value="FecR"/>
    <property type="match status" value="1"/>
</dbReference>
<sequence>MKACDFNDQSWSSEAEQAIDPLMKEAIHWLSKLSDVQADETTLAAHQNWLVISAEHELAYAEAVRMWGNLAHLNTLQQHQKKTAKLNRRRFGQLALFAVLGGGAAYSWMKVNDYDYVTAAGEIRLIDLPDGSQIQMAGETAISVQFTPHMRQITLHHGEAYFTVARHALEFVVEAAEARITALGTQFNVRLLKEQAIVMVTEHAVRVDYARHSAKVTEGEKLHYAGNAISLPERADSETELAWRSGKLIFIARPFSEVLQELNRWSPERLRLMDGRLANRPVTLIINISDIGDIVPQLSQALPISTQYVPFLGTMIYSS</sequence>
<dbReference type="RefSeq" id="WP_343805668.1">
    <property type="nucleotide sequence ID" value="NZ_BAAADE010000004.1"/>
</dbReference>
<gene>
    <name evidence="4" type="ORF">GCM10008943_22870</name>
</gene>
<evidence type="ECO:0000313" key="4">
    <source>
        <dbReference type="EMBL" id="GAA0606744.1"/>
    </source>
</evidence>
<dbReference type="Gene3D" id="3.55.50.30">
    <property type="match status" value="1"/>
</dbReference>
<accession>A0ABP3RG11</accession>